<dbReference type="OrthoDB" id="341421at2759"/>
<keyword evidence="1" id="KW-0489">Methyltransferase</keyword>
<dbReference type="Pfam" id="PF09273">
    <property type="entry name" value="Rubis-subs-bind"/>
    <property type="match status" value="1"/>
</dbReference>
<feature type="domain" description="Rubisco LSMT substrate-binding" evidence="6">
    <location>
        <begin position="374"/>
        <end position="500"/>
    </location>
</feature>
<protein>
    <submittedName>
        <fullName evidence="7">Putative rubisco LSMT substrate-binding protein</fullName>
    </submittedName>
</protein>
<dbReference type="InterPro" id="IPR046341">
    <property type="entry name" value="SET_dom_sf"/>
</dbReference>
<organism evidence="7 8">
    <name type="scientific">Chloropicon primus</name>
    <dbReference type="NCBI Taxonomy" id="1764295"/>
    <lineage>
        <taxon>Eukaryota</taxon>
        <taxon>Viridiplantae</taxon>
        <taxon>Chlorophyta</taxon>
        <taxon>Chloropicophyceae</taxon>
        <taxon>Chloropicales</taxon>
        <taxon>Chloropicaceae</taxon>
        <taxon>Chloropicon</taxon>
    </lineage>
</organism>
<dbReference type="InterPro" id="IPR015353">
    <property type="entry name" value="Rubisco_LSMT_subst-bd"/>
</dbReference>
<evidence type="ECO:0000259" key="6">
    <source>
        <dbReference type="Pfam" id="PF09273"/>
    </source>
</evidence>
<dbReference type="CDD" id="cd10527">
    <property type="entry name" value="SET_LSMT"/>
    <property type="match status" value="1"/>
</dbReference>
<sequence length="509" mass="57706">MVRSVMVMRARPRGMRRGMVAEARREARAQGATTSGRYSSRVRQADSDLLQWAKEKGAQPMDNFTLREDEATGVRGVYTKRALEAESIVCEVPRKLALEVTTTKSKCPIDEMDQEFWNKLDWWGKLACLLLDEVKMGNASTRKFYLDALPEAIPTPLHWSQEQLSMLQYEPIVEEIAKQRELWHGLYDRYCSACGSASPPSREVFVHAIECVRSRTFSGPYEGSNWETRIKQYGLVLVLAVLYVLGGFGEAYQAFNGVVAVFLTILFRDLLVQRNPRSIRYVLCPVLDMFNHRSDVESDPSYEYFRNTFTLTLSKRVEENEEVCINYGKRGNDELMQYYGFVVPGNKYDSYTMSNFVDKAAGALKSGDFADGASEALMSKRRNMLGANDVSGDKVVIRPKKRGLTDRTLQTLRVLVSTEEELSGRAALLDFNSKVSDANEERALKLMCEVCENELAECLPTTVGEDEKMLANLSNMKKDLGDVEVKIQALEFRIAKKRVLEKYIGFQQG</sequence>
<dbReference type="STRING" id="1764295.A0A5B8MEV0"/>
<dbReference type="GO" id="GO:0016279">
    <property type="term" value="F:protein-lysine N-methyltransferase activity"/>
    <property type="evidence" value="ECO:0007669"/>
    <property type="project" value="TreeGrafter"/>
</dbReference>
<feature type="domain" description="SET" evidence="5">
    <location>
        <begin position="75"/>
        <end position="328"/>
    </location>
</feature>
<keyword evidence="4" id="KW-0472">Membrane</keyword>
<keyword evidence="4" id="KW-0812">Transmembrane</keyword>
<dbReference type="Gene3D" id="3.90.1410.10">
    <property type="entry name" value="set domain protein methyltransferase, domain 1"/>
    <property type="match status" value="1"/>
</dbReference>
<keyword evidence="2" id="KW-0808">Transferase</keyword>
<dbReference type="PANTHER" id="PTHR13271">
    <property type="entry name" value="UNCHARACTERIZED PUTATIVE METHYLTRANSFERASE"/>
    <property type="match status" value="1"/>
</dbReference>
<reference evidence="7 8" key="1">
    <citation type="submission" date="2018-07" db="EMBL/GenBank/DDBJ databases">
        <title>The complete nuclear genome of the prasinophyte Chloropicon primus (CCMP1205).</title>
        <authorList>
            <person name="Pombert J.-F."/>
            <person name="Otis C."/>
            <person name="Turmel M."/>
            <person name="Lemieux C."/>
        </authorList>
    </citation>
    <scope>NUCLEOTIDE SEQUENCE [LARGE SCALE GENOMIC DNA]</scope>
    <source>
        <strain evidence="7 8">CCMP1205</strain>
    </source>
</reference>
<evidence type="ECO:0000256" key="1">
    <source>
        <dbReference type="ARBA" id="ARBA00022603"/>
    </source>
</evidence>
<evidence type="ECO:0000313" key="8">
    <source>
        <dbReference type="Proteomes" id="UP000316726"/>
    </source>
</evidence>
<evidence type="ECO:0000256" key="2">
    <source>
        <dbReference type="ARBA" id="ARBA00022679"/>
    </source>
</evidence>
<dbReference type="GO" id="GO:0032259">
    <property type="term" value="P:methylation"/>
    <property type="evidence" value="ECO:0007669"/>
    <property type="project" value="UniProtKB-KW"/>
</dbReference>
<accession>A0A5B8MEV0</accession>
<proteinExistence type="predicted"/>
<dbReference type="EMBL" id="CP031035">
    <property type="protein sequence ID" value="QDZ18983.1"/>
    <property type="molecule type" value="Genomic_DNA"/>
</dbReference>
<keyword evidence="3" id="KW-0949">S-adenosyl-L-methionine</keyword>
<dbReference type="Gene3D" id="3.90.1420.10">
    <property type="entry name" value="Rubisco LSMT, substrate-binding domain"/>
    <property type="match status" value="1"/>
</dbReference>
<gene>
    <name evidence="7" type="ORF">A3770_02p15010</name>
</gene>
<dbReference type="InterPro" id="IPR036464">
    <property type="entry name" value="Rubisco_LSMT_subst-bd_sf"/>
</dbReference>
<dbReference type="InterPro" id="IPR001214">
    <property type="entry name" value="SET_dom"/>
</dbReference>
<evidence type="ECO:0000256" key="3">
    <source>
        <dbReference type="ARBA" id="ARBA00022691"/>
    </source>
</evidence>
<dbReference type="AlphaFoldDB" id="A0A5B8MEV0"/>
<keyword evidence="8" id="KW-1185">Reference proteome</keyword>
<dbReference type="PANTHER" id="PTHR13271:SF137">
    <property type="entry name" value="SET DOMAIN-CONTAINING PROTEIN"/>
    <property type="match status" value="1"/>
</dbReference>
<dbReference type="InterPro" id="IPR050600">
    <property type="entry name" value="SETD3_SETD6_MTase"/>
</dbReference>
<dbReference type="SUPFAM" id="SSF82199">
    <property type="entry name" value="SET domain"/>
    <property type="match status" value="1"/>
</dbReference>
<dbReference type="SUPFAM" id="SSF81822">
    <property type="entry name" value="RuBisCo LSMT C-terminal, substrate-binding domain"/>
    <property type="match status" value="1"/>
</dbReference>
<dbReference type="Proteomes" id="UP000316726">
    <property type="component" value="Chromosome 2"/>
</dbReference>
<evidence type="ECO:0000259" key="5">
    <source>
        <dbReference type="Pfam" id="PF00856"/>
    </source>
</evidence>
<dbReference type="Pfam" id="PF00856">
    <property type="entry name" value="SET"/>
    <property type="match status" value="1"/>
</dbReference>
<name>A0A5B8MEV0_9CHLO</name>
<feature type="transmembrane region" description="Helical" evidence="4">
    <location>
        <begin position="230"/>
        <end position="248"/>
    </location>
</feature>
<evidence type="ECO:0000313" key="7">
    <source>
        <dbReference type="EMBL" id="QDZ18983.1"/>
    </source>
</evidence>
<evidence type="ECO:0000256" key="4">
    <source>
        <dbReference type="SAM" id="Phobius"/>
    </source>
</evidence>
<keyword evidence="4" id="KW-1133">Transmembrane helix</keyword>